<dbReference type="InterPro" id="IPR015422">
    <property type="entry name" value="PyrdxlP-dep_Trfase_small"/>
</dbReference>
<accession>A0A517NX87</accession>
<feature type="binding site" evidence="13">
    <location>
        <begin position="325"/>
        <end position="326"/>
    </location>
    <ligand>
        <name>pyridoxal 5'-phosphate</name>
        <dbReference type="ChEBI" id="CHEBI:597326"/>
    </ligand>
</feature>
<keyword evidence="9 13" id="KW-0093">Biotin biosynthesis</keyword>
<comment type="caution">
    <text evidence="13">Lacks conserved residue(s) required for the propagation of feature annotation.</text>
</comment>
<feature type="modified residue" description="N6-(pyridoxal phosphate)lysine" evidence="13">
    <location>
        <position position="289"/>
    </location>
</feature>
<reference evidence="14 15" key="1">
    <citation type="submission" date="2019-02" db="EMBL/GenBank/DDBJ databases">
        <title>Deep-cultivation of Planctomycetes and their phenomic and genomic characterization uncovers novel biology.</title>
        <authorList>
            <person name="Wiegand S."/>
            <person name="Jogler M."/>
            <person name="Boedeker C."/>
            <person name="Pinto D."/>
            <person name="Vollmers J."/>
            <person name="Rivas-Marin E."/>
            <person name="Kohn T."/>
            <person name="Peeters S.H."/>
            <person name="Heuer A."/>
            <person name="Rast P."/>
            <person name="Oberbeckmann S."/>
            <person name="Bunk B."/>
            <person name="Jeske O."/>
            <person name="Meyerdierks A."/>
            <person name="Storesund J.E."/>
            <person name="Kallscheuer N."/>
            <person name="Luecker S."/>
            <person name="Lage O.M."/>
            <person name="Pohl T."/>
            <person name="Merkel B.J."/>
            <person name="Hornburger P."/>
            <person name="Mueller R.-W."/>
            <person name="Bruemmer F."/>
            <person name="Labrenz M."/>
            <person name="Spormann A.M."/>
            <person name="Op den Camp H."/>
            <person name="Overmann J."/>
            <person name="Amann R."/>
            <person name="Jetten M.S.M."/>
            <person name="Mascher T."/>
            <person name="Medema M.H."/>
            <person name="Devos D.P."/>
            <person name="Kaster A.-K."/>
            <person name="Ovreas L."/>
            <person name="Rohde M."/>
            <person name="Galperin M.Y."/>
            <person name="Jogler C."/>
        </authorList>
    </citation>
    <scope>NUCLEOTIDE SEQUENCE [LARGE SCALE GENOMIC DNA]</scope>
    <source>
        <strain evidence="14 15">K23_9</strain>
    </source>
</reference>
<comment type="subunit">
    <text evidence="4 13">Homodimer.</text>
</comment>
<dbReference type="EMBL" id="CP036526">
    <property type="protein sequence ID" value="QDT11729.1"/>
    <property type="molecule type" value="Genomic_DNA"/>
</dbReference>
<feature type="binding site" evidence="13">
    <location>
        <position position="260"/>
    </location>
    <ligand>
        <name>pyridoxal 5'-phosphate</name>
        <dbReference type="ChEBI" id="CHEBI:597326"/>
    </ligand>
</feature>
<feature type="binding site" evidence="13">
    <location>
        <position position="324"/>
    </location>
    <ligand>
        <name>substrate</name>
    </ligand>
</feature>
<dbReference type="InterPro" id="IPR005815">
    <property type="entry name" value="BioA"/>
</dbReference>
<dbReference type="Gene3D" id="3.90.1150.10">
    <property type="entry name" value="Aspartate Aminotransferase, domain 1"/>
    <property type="match status" value="1"/>
</dbReference>
<comment type="pathway">
    <text evidence="3 13">Cofactor biosynthesis; biotin biosynthesis; 7,8-diaminononanoate from 8-amino-7-oxononanoate (SAM route): step 1/1.</text>
</comment>
<comment type="similarity">
    <text evidence="12 13">Belongs to the class-III pyridoxal-phosphate-dependent aminotransferase family. BioA subfamily.</text>
</comment>
<dbReference type="GO" id="GO:0009102">
    <property type="term" value="P:biotin biosynthetic process"/>
    <property type="evidence" value="ECO:0007669"/>
    <property type="project" value="UniProtKB-UniRule"/>
</dbReference>
<comment type="cofactor">
    <cofactor evidence="1 13">
        <name>pyridoxal 5'-phosphate</name>
        <dbReference type="ChEBI" id="CHEBI:597326"/>
    </cofactor>
</comment>
<evidence type="ECO:0000256" key="2">
    <source>
        <dbReference type="ARBA" id="ARBA00004496"/>
    </source>
</evidence>
<feature type="site" description="Participates in the substrate recognition with KAPA and in a stacking interaction with the adenine ring of SAM" evidence="13">
    <location>
        <position position="25"/>
    </location>
</feature>
<dbReference type="InterPro" id="IPR049704">
    <property type="entry name" value="Aminotrans_3_PPA_site"/>
</dbReference>
<keyword evidence="5 13" id="KW-0963">Cytoplasm</keyword>
<dbReference type="Gene3D" id="3.40.640.10">
    <property type="entry name" value="Type I PLP-dependent aspartate aminotransferase-like (Major domain)"/>
    <property type="match status" value="1"/>
</dbReference>
<evidence type="ECO:0000256" key="3">
    <source>
        <dbReference type="ARBA" id="ARBA00005063"/>
    </source>
</evidence>
<evidence type="ECO:0000256" key="6">
    <source>
        <dbReference type="ARBA" id="ARBA00022576"/>
    </source>
</evidence>
<evidence type="ECO:0000256" key="4">
    <source>
        <dbReference type="ARBA" id="ARBA00011738"/>
    </source>
</evidence>
<evidence type="ECO:0000256" key="1">
    <source>
        <dbReference type="ARBA" id="ARBA00001933"/>
    </source>
</evidence>
<evidence type="ECO:0000256" key="13">
    <source>
        <dbReference type="HAMAP-Rule" id="MF_00834"/>
    </source>
</evidence>
<feature type="binding site" evidence="13">
    <location>
        <position position="289"/>
    </location>
    <ligand>
        <name>substrate</name>
    </ligand>
</feature>
<evidence type="ECO:0000256" key="11">
    <source>
        <dbReference type="ARBA" id="ARBA00048449"/>
    </source>
</evidence>
<dbReference type="HAMAP" id="MF_00834">
    <property type="entry name" value="BioA"/>
    <property type="match status" value="1"/>
</dbReference>
<dbReference type="NCBIfam" id="TIGR00508">
    <property type="entry name" value="bioA"/>
    <property type="match status" value="1"/>
</dbReference>
<dbReference type="PROSITE" id="PS00600">
    <property type="entry name" value="AA_TRANSFER_CLASS_3"/>
    <property type="match status" value="1"/>
</dbReference>
<comment type="catalytic activity">
    <reaction evidence="11 13">
        <text>(8S)-8-amino-7-oxononanoate + S-adenosyl-L-methionine = S-adenosyl-4-methylsulfanyl-2-oxobutanoate + (7R,8S)-7,8-diammoniononanoate</text>
        <dbReference type="Rhea" id="RHEA:16861"/>
        <dbReference type="ChEBI" id="CHEBI:16490"/>
        <dbReference type="ChEBI" id="CHEBI:59789"/>
        <dbReference type="ChEBI" id="CHEBI:149468"/>
        <dbReference type="ChEBI" id="CHEBI:149469"/>
        <dbReference type="EC" id="2.6.1.62"/>
    </reaction>
</comment>
<dbReference type="RefSeq" id="WP_145419520.1">
    <property type="nucleotide sequence ID" value="NZ_CP036526.1"/>
</dbReference>
<dbReference type="InterPro" id="IPR005814">
    <property type="entry name" value="Aminotrans_3"/>
</dbReference>
<dbReference type="CDD" id="cd00610">
    <property type="entry name" value="OAT_like"/>
    <property type="match status" value="1"/>
</dbReference>
<keyword evidence="10 13" id="KW-0663">Pyridoxal phosphate</keyword>
<feature type="binding site" evidence="13">
    <location>
        <position position="154"/>
    </location>
    <ligand>
        <name>substrate</name>
    </ligand>
</feature>
<evidence type="ECO:0000256" key="12">
    <source>
        <dbReference type="ARBA" id="ARBA00060970"/>
    </source>
</evidence>
<keyword evidence="7 13" id="KW-0808">Transferase</keyword>
<dbReference type="AlphaFoldDB" id="A0A517NX87"/>
<comment type="subcellular location">
    <subcellularLocation>
        <location evidence="2 13">Cytoplasm</location>
    </subcellularLocation>
</comment>
<evidence type="ECO:0000313" key="14">
    <source>
        <dbReference type="EMBL" id="QDT11729.1"/>
    </source>
</evidence>
<dbReference type="GO" id="GO:0005737">
    <property type="term" value="C:cytoplasm"/>
    <property type="evidence" value="ECO:0007669"/>
    <property type="project" value="UniProtKB-SubCell"/>
</dbReference>
<protein>
    <recommendedName>
        <fullName evidence="13">Adenosylmethionine-8-amino-7-oxononanoate aminotransferase</fullName>
        <ecNumber evidence="13">2.6.1.62</ecNumber>
    </recommendedName>
    <alternativeName>
        <fullName evidence="13">7,8-diamino-pelargonic acid aminotransferase</fullName>
        <shortName evidence="13">DAPA AT</shortName>
        <shortName evidence="13">DAPA aminotransferase</shortName>
    </alternativeName>
    <alternativeName>
        <fullName evidence="13">7,8-diaminononanoate synthase</fullName>
        <shortName evidence="13">DANS</shortName>
    </alternativeName>
    <alternativeName>
        <fullName evidence="13">Diaminopelargonic acid synthase</fullName>
    </alternativeName>
</protein>
<dbReference type="PIRSF" id="PIRSF000521">
    <property type="entry name" value="Transaminase_4ab_Lys_Orn"/>
    <property type="match status" value="1"/>
</dbReference>
<dbReference type="PANTHER" id="PTHR42684:SF17">
    <property type="entry name" value="ADENOSYLMETHIONINE-8-AMINO-7-OXONONANOATE AMINOTRANSFERASE"/>
    <property type="match status" value="1"/>
</dbReference>
<dbReference type="SUPFAM" id="SSF53383">
    <property type="entry name" value="PLP-dependent transferases"/>
    <property type="match status" value="1"/>
</dbReference>
<dbReference type="FunFam" id="3.40.640.10:FF:000078">
    <property type="entry name" value="Adenosylmethionine-8-amino-7-oxononanoate aminotransferase"/>
    <property type="match status" value="1"/>
</dbReference>
<keyword evidence="15" id="KW-1185">Reference proteome</keyword>
<evidence type="ECO:0000313" key="15">
    <source>
        <dbReference type="Proteomes" id="UP000319817"/>
    </source>
</evidence>
<dbReference type="InterPro" id="IPR015424">
    <property type="entry name" value="PyrdxlP-dep_Trfase"/>
</dbReference>
<name>A0A517NX87_9BACT</name>
<dbReference type="GO" id="GO:0004015">
    <property type="term" value="F:adenosylmethionine-8-amino-7-oxononanoate transaminase activity"/>
    <property type="evidence" value="ECO:0007669"/>
    <property type="project" value="UniProtKB-UniRule"/>
</dbReference>
<dbReference type="Pfam" id="PF00202">
    <property type="entry name" value="Aminotran_3"/>
    <property type="match status" value="1"/>
</dbReference>
<dbReference type="PANTHER" id="PTHR42684">
    <property type="entry name" value="ADENOSYLMETHIONINE-8-AMINO-7-OXONONANOATE AMINOTRANSFERASE"/>
    <property type="match status" value="1"/>
</dbReference>
<evidence type="ECO:0000256" key="10">
    <source>
        <dbReference type="ARBA" id="ARBA00022898"/>
    </source>
</evidence>
<dbReference type="GO" id="GO:0030170">
    <property type="term" value="F:pyridoxal phosphate binding"/>
    <property type="evidence" value="ECO:0007669"/>
    <property type="project" value="UniProtKB-UniRule"/>
</dbReference>
<feature type="binding site" evidence="13">
    <location>
        <begin position="119"/>
        <end position="120"/>
    </location>
    <ligand>
        <name>pyridoxal 5'-phosphate</name>
        <dbReference type="ChEBI" id="CHEBI:597326"/>
    </ligand>
</feature>
<keyword evidence="8 13" id="KW-0949">S-adenosyl-L-methionine</keyword>
<dbReference type="InterPro" id="IPR015421">
    <property type="entry name" value="PyrdxlP-dep_Trfase_major"/>
</dbReference>
<dbReference type="EC" id="2.6.1.62" evidence="13"/>
<keyword evidence="6 13" id="KW-0032">Aminotransferase</keyword>
<gene>
    <name evidence="14" type="primary">bioK</name>
    <name evidence="13" type="synonym">bioA</name>
    <name evidence="14" type="ORF">K239x_37290</name>
</gene>
<evidence type="ECO:0000256" key="7">
    <source>
        <dbReference type="ARBA" id="ARBA00022679"/>
    </source>
</evidence>
<dbReference type="Proteomes" id="UP000319817">
    <property type="component" value="Chromosome"/>
</dbReference>
<sequence>MTQEPRFSQAIDSPTVAAEAHWHGFTQMASYQPLAIERAEGCWLHTTDGRKLFDGVSSLWCNVHGHNHPVINEAIVDQLHRVAHVTSLGMSAATTDRLAERLVDISPGDLSHVFFSCDGSSAVEAALKMAFQYWQQCDDPQPQKNSFLALSQAYHGDTTGAVSLGGIKYFHQLFAPILFSPIRGPRPCTYRLPDTIDAEQACDFYAGEIETLLQEHHQSLAALVMEPLVQGAAGMITHPVGLLQKIRQLCDQYNVLLICDEVATGFGRTGKLFACEHESVTPDILCLGKGLTGGYLPMAATLARPHLYEAFLGELSELKQFFHGHTFGGNPLAAAAALASIDLIEQDGLVDAADAKATRLRSRIADQVADHANVGSIRGRGLMIGIELVADRDTKQPFDSADAIGHQVCQAAIDRGVWIRPLSDVVIVMPPLVASDQELDDLADVVAQSIEAVLGKPSVASKT</sequence>
<evidence type="ECO:0000256" key="5">
    <source>
        <dbReference type="ARBA" id="ARBA00022490"/>
    </source>
</evidence>
<dbReference type="UniPathway" id="UPA00078">
    <property type="reaction ID" value="UER00160"/>
</dbReference>
<evidence type="ECO:0000256" key="9">
    <source>
        <dbReference type="ARBA" id="ARBA00022756"/>
    </source>
</evidence>
<dbReference type="OrthoDB" id="9816013at2"/>
<organism evidence="14 15">
    <name type="scientific">Stieleria marina</name>
    <dbReference type="NCBI Taxonomy" id="1930275"/>
    <lineage>
        <taxon>Bacteria</taxon>
        <taxon>Pseudomonadati</taxon>
        <taxon>Planctomycetota</taxon>
        <taxon>Planctomycetia</taxon>
        <taxon>Pirellulales</taxon>
        <taxon>Pirellulaceae</taxon>
        <taxon>Stieleria</taxon>
    </lineage>
</organism>
<feature type="binding site" evidence="13">
    <location>
        <position position="420"/>
    </location>
    <ligand>
        <name>substrate</name>
    </ligand>
</feature>
<evidence type="ECO:0000256" key="8">
    <source>
        <dbReference type="ARBA" id="ARBA00022691"/>
    </source>
</evidence>
<comment type="function">
    <text evidence="13">Catalyzes the transfer of the alpha-amino group from S-adenosyl-L-methionine (SAM) to 7-keto-8-aminopelargonic acid (KAPA) to form 7,8-diaminopelargonic acid (DAPA). It is the only aminotransferase known to utilize SAM as an amino donor.</text>
</comment>
<proteinExistence type="inferred from homology"/>